<dbReference type="GO" id="GO:0016491">
    <property type="term" value="F:oxidoreductase activity"/>
    <property type="evidence" value="ECO:0007669"/>
    <property type="project" value="UniProtKB-KW"/>
</dbReference>
<dbReference type="FunFam" id="3.30.365.10:FF:000008">
    <property type="entry name" value="Aldehyde oxidase1"/>
    <property type="match status" value="1"/>
</dbReference>
<dbReference type="GO" id="GO:0051537">
    <property type="term" value="F:2 iron, 2 sulfur cluster binding"/>
    <property type="evidence" value="ECO:0007669"/>
    <property type="project" value="UniProtKB-KW"/>
</dbReference>
<dbReference type="Gene3D" id="3.30.365.10">
    <property type="entry name" value="Aldehyde oxidase/xanthine dehydrogenase, molybdopterin binding domain"/>
    <property type="match status" value="4"/>
</dbReference>
<organism evidence="11 12">
    <name type="scientific">Ignelater luminosus</name>
    <name type="common">Cucubano</name>
    <name type="synonym">Pyrophorus luminosus</name>
    <dbReference type="NCBI Taxonomy" id="2038154"/>
    <lineage>
        <taxon>Eukaryota</taxon>
        <taxon>Metazoa</taxon>
        <taxon>Ecdysozoa</taxon>
        <taxon>Arthropoda</taxon>
        <taxon>Hexapoda</taxon>
        <taxon>Insecta</taxon>
        <taxon>Pterygota</taxon>
        <taxon>Neoptera</taxon>
        <taxon>Endopterygota</taxon>
        <taxon>Coleoptera</taxon>
        <taxon>Polyphaga</taxon>
        <taxon>Elateriformia</taxon>
        <taxon>Elateroidea</taxon>
        <taxon>Elateridae</taxon>
        <taxon>Agrypninae</taxon>
        <taxon>Pyrophorini</taxon>
        <taxon>Ignelater</taxon>
    </lineage>
</organism>
<evidence type="ECO:0000256" key="6">
    <source>
        <dbReference type="ARBA" id="ARBA00023014"/>
    </source>
</evidence>
<feature type="domain" description="Aldehyde oxidase/xanthine dehydrogenase a/b hammerhead" evidence="8">
    <location>
        <begin position="1"/>
        <end position="72"/>
    </location>
</feature>
<dbReference type="Pfam" id="PF01315">
    <property type="entry name" value="Ald_Xan_dh_C"/>
    <property type="match status" value="1"/>
</dbReference>
<dbReference type="Pfam" id="PF20256">
    <property type="entry name" value="MoCoBD_2"/>
    <property type="match status" value="1"/>
</dbReference>
<keyword evidence="5" id="KW-0560">Oxidoreductase</keyword>
<comment type="caution">
    <text evidence="11">The sequence shown here is derived from an EMBL/GenBank/DDBJ whole genome shotgun (WGS) entry which is preliminary data.</text>
</comment>
<dbReference type="AlphaFoldDB" id="A0A8K0CKF3"/>
<name>A0A8K0CKF3_IGNLU</name>
<reference evidence="11" key="1">
    <citation type="submission" date="2019-08" db="EMBL/GenBank/DDBJ databases">
        <title>The genome of the North American firefly Photinus pyralis.</title>
        <authorList>
            <consortium name="Photinus pyralis genome working group"/>
            <person name="Fallon T.R."/>
            <person name="Sander Lower S.E."/>
            <person name="Weng J.-K."/>
        </authorList>
    </citation>
    <scope>NUCLEOTIDE SEQUENCE</scope>
    <source>
        <strain evidence="11">TRF0915ILg1</strain>
        <tissue evidence="11">Whole body</tissue>
    </source>
</reference>
<comment type="similarity">
    <text evidence="2">Belongs to the xanthine dehydrogenase family.</text>
</comment>
<protein>
    <submittedName>
        <fullName evidence="11">Uncharacterized protein</fullName>
    </submittedName>
</protein>
<dbReference type="InterPro" id="IPR036856">
    <property type="entry name" value="Ald_Oxase/Xan_DH_a/b_sf"/>
</dbReference>
<dbReference type="FunFam" id="3.30.365.10:FF:000001">
    <property type="entry name" value="Xanthine dehydrogenase oxidase"/>
    <property type="match status" value="1"/>
</dbReference>
<keyword evidence="4" id="KW-0001">2Fe-2S</keyword>
<dbReference type="Proteomes" id="UP000801492">
    <property type="component" value="Unassembled WGS sequence"/>
</dbReference>
<dbReference type="PANTHER" id="PTHR11908:SF132">
    <property type="entry name" value="ALDEHYDE OXIDASE 1-RELATED"/>
    <property type="match status" value="1"/>
</dbReference>
<evidence type="ECO:0000259" key="9">
    <source>
        <dbReference type="Pfam" id="PF02738"/>
    </source>
</evidence>
<dbReference type="InterPro" id="IPR037165">
    <property type="entry name" value="AldOxase/xan_DH_Mopterin-bd_sf"/>
</dbReference>
<evidence type="ECO:0000256" key="3">
    <source>
        <dbReference type="ARBA" id="ARBA00022505"/>
    </source>
</evidence>
<keyword evidence="4" id="KW-0479">Metal-binding</keyword>
<feature type="domain" description="Aldehyde oxidase/xanthine dehydrogenase first molybdopterin binding" evidence="9">
    <location>
        <begin position="106"/>
        <end position="325"/>
    </location>
</feature>
<comment type="cofactor">
    <cofactor evidence="7">
        <name>[2Fe-2S] cluster</name>
        <dbReference type="ChEBI" id="CHEBI:190135"/>
    </cofactor>
</comment>
<dbReference type="InterPro" id="IPR016208">
    <property type="entry name" value="Ald_Oxase/xanthine_DH-like"/>
</dbReference>
<accession>A0A8K0CKF3</accession>
<dbReference type="InterPro" id="IPR000674">
    <property type="entry name" value="Ald_Oxase/Xan_DH_a/b"/>
</dbReference>
<proteinExistence type="inferred from homology"/>
<keyword evidence="6" id="KW-0411">Iron-sulfur</keyword>
<sequence>MDGVKACYDKSDIPGDNDFTPVDAFPMLFNRTEEIFCSGIVKHYFQPVALIVADTQELAEKAADMVQVNYKEGKQKPLLTIRDIIAAKSKDKISEAGKIVRKNKGSDVKHVVKGTFDISWQYHYTMETQCCVVIPTEDGLDMYPSTQSMTSAQVAAAKVLKIPANKINVTVRRLGGAYGGKISRNALVSSAAALAAYKLKKPVKLSMPLVTNMNVIGKRNPFSMDYEAGVNDKGVIQYLDASLYSDTGSEGGNENVAPFIIHFLRNCYNQDPWDVTIYSTRSDCHNGTWCRAPATTEGIAAAENIMEHIATELNLNPVQVRLENMSQANPEVEKYITELLEWAEVDKRKKEIEAFNKGNRWVKRGLSVLPMLYPFDYFGYWHVLISIYQVDGTVSIAHGGVEMGQGINTKVAQVCAYALGIPVEMISIKPSNTLISPNAVSSGGSVTSEAVCLATLNACEILKERMKPIKEKMKNPTWQELVRQCYTASVDLCATSLFQPQLPDLQGYMIYGATCAEVEIDILTGVYNITRVDLLEDTGNSMSPEVDIGQVEGAFVMGIGYWTSEQIIFNEKGELLTNRTWNYKPPGAKDIPIDFRVKFPKNNPNSAGILQSKATAEPPLCMSVVVAYAIRNAIAAARTEANANENKWYPIDGPSTVEQTFLSSLHDYKQYTL</sequence>
<evidence type="ECO:0000256" key="4">
    <source>
        <dbReference type="ARBA" id="ARBA00022714"/>
    </source>
</evidence>
<keyword evidence="3" id="KW-0500">Molybdenum</keyword>
<dbReference type="SUPFAM" id="SSF54665">
    <property type="entry name" value="CO dehydrogenase molybdoprotein N-domain-like"/>
    <property type="match status" value="1"/>
</dbReference>
<evidence type="ECO:0000256" key="5">
    <source>
        <dbReference type="ARBA" id="ARBA00023002"/>
    </source>
</evidence>
<dbReference type="Pfam" id="PF02738">
    <property type="entry name" value="MoCoBD_1"/>
    <property type="match status" value="1"/>
</dbReference>
<evidence type="ECO:0000259" key="10">
    <source>
        <dbReference type="Pfam" id="PF20256"/>
    </source>
</evidence>
<evidence type="ECO:0000256" key="2">
    <source>
        <dbReference type="ARBA" id="ARBA00006849"/>
    </source>
</evidence>
<dbReference type="GO" id="GO:0005506">
    <property type="term" value="F:iron ion binding"/>
    <property type="evidence" value="ECO:0007669"/>
    <property type="project" value="InterPro"/>
</dbReference>
<dbReference type="InterPro" id="IPR008274">
    <property type="entry name" value="AldOxase/xan_DH_MoCoBD1"/>
</dbReference>
<evidence type="ECO:0000313" key="12">
    <source>
        <dbReference type="Proteomes" id="UP000801492"/>
    </source>
</evidence>
<dbReference type="PANTHER" id="PTHR11908">
    <property type="entry name" value="XANTHINE DEHYDROGENASE"/>
    <property type="match status" value="1"/>
</dbReference>
<evidence type="ECO:0000256" key="7">
    <source>
        <dbReference type="ARBA" id="ARBA00034078"/>
    </source>
</evidence>
<feature type="domain" description="Aldehyde oxidase/xanthine dehydrogenase second molybdopterin binding" evidence="10">
    <location>
        <begin position="339"/>
        <end position="592"/>
    </location>
</feature>
<dbReference type="InterPro" id="IPR046867">
    <property type="entry name" value="AldOxase/xan_DH_MoCoBD2"/>
</dbReference>
<dbReference type="SUPFAM" id="SSF56003">
    <property type="entry name" value="Molybdenum cofactor-binding domain"/>
    <property type="match status" value="1"/>
</dbReference>
<gene>
    <name evidence="11" type="ORF">ILUMI_18872</name>
</gene>
<dbReference type="EMBL" id="VTPC01084197">
    <property type="protein sequence ID" value="KAF2887301.1"/>
    <property type="molecule type" value="Genomic_DNA"/>
</dbReference>
<keyword evidence="12" id="KW-1185">Reference proteome</keyword>
<evidence type="ECO:0000259" key="8">
    <source>
        <dbReference type="Pfam" id="PF01315"/>
    </source>
</evidence>
<evidence type="ECO:0000256" key="1">
    <source>
        <dbReference type="ARBA" id="ARBA00001924"/>
    </source>
</evidence>
<comment type="cofactor">
    <cofactor evidence="1">
        <name>Mo-molybdopterin</name>
        <dbReference type="ChEBI" id="CHEBI:71302"/>
    </cofactor>
</comment>
<keyword evidence="4" id="KW-0408">Iron</keyword>
<dbReference type="OrthoDB" id="8300278at2759"/>
<evidence type="ECO:0000313" key="11">
    <source>
        <dbReference type="EMBL" id="KAF2887301.1"/>
    </source>
</evidence>
<dbReference type="Gene3D" id="3.90.1170.50">
    <property type="entry name" value="Aldehyde oxidase/xanthine dehydrogenase, a/b hammerhead"/>
    <property type="match status" value="1"/>
</dbReference>